<evidence type="ECO:0000256" key="4">
    <source>
        <dbReference type="ARBA" id="ARBA00023027"/>
    </source>
</evidence>
<dbReference type="InterPro" id="IPR029752">
    <property type="entry name" value="D-isomer_DH_CS1"/>
</dbReference>
<evidence type="ECO:0000256" key="2">
    <source>
        <dbReference type="ARBA" id="ARBA00022605"/>
    </source>
</evidence>
<dbReference type="PROSITE" id="PS00065">
    <property type="entry name" value="D_2_HYDROXYACID_DH_1"/>
    <property type="match status" value="1"/>
</dbReference>
<organism evidence="8 9">
    <name type="scientific">Acidilutibacter cellobiosedens</name>
    <dbReference type="NCBI Taxonomy" id="2507161"/>
    <lineage>
        <taxon>Bacteria</taxon>
        <taxon>Bacillati</taxon>
        <taxon>Bacillota</taxon>
        <taxon>Tissierellia</taxon>
        <taxon>Tissierellales</taxon>
        <taxon>Acidilutibacteraceae</taxon>
        <taxon>Acidilutibacter</taxon>
    </lineage>
</organism>
<accession>A0A410Q9W6</accession>
<dbReference type="InterPro" id="IPR006140">
    <property type="entry name" value="D-isomer_DH_NAD-bd"/>
</dbReference>
<evidence type="ECO:0000256" key="5">
    <source>
        <dbReference type="RuleBase" id="RU003719"/>
    </source>
</evidence>
<dbReference type="InterPro" id="IPR036291">
    <property type="entry name" value="NAD(P)-bd_dom_sf"/>
</dbReference>
<dbReference type="Proteomes" id="UP000287969">
    <property type="component" value="Chromosome"/>
</dbReference>
<dbReference type="GO" id="GO:0016616">
    <property type="term" value="F:oxidoreductase activity, acting on the CH-OH group of donors, NAD or NADP as acceptor"/>
    <property type="evidence" value="ECO:0007669"/>
    <property type="project" value="InterPro"/>
</dbReference>
<dbReference type="GO" id="GO:0051287">
    <property type="term" value="F:NAD binding"/>
    <property type="evidence" value="ECO:0007669"/>
    <property type="project" value="InterPro"/>
</dbReference>
<dbReference type="PANTHER" id="PTHR42789">
    <property type="entry name" value="D-ISOMER SPECIFIC 2-HYDROXYACID DEHYDROGENASE FAMILY PROTEIN (AFU_ORTHOLOGUE AFUA_6G10090)"/>
    <property type="match status" value="1"/>
</dbReference>
<dbReference type="Gene3D" id="3.40.50.720">
    <property type="entry name" value="NAD(P)-binding Rossmann-like Domain"/>
    <property type="match status" value="2"/>
</dbReference>
<evidence type="ECO:0000256" key="1">
    <source>
        <dbReference type="ARBA" id="ARBA00005854"/>
    </source>
</evidence>
<keyword evidence="9" id="KW-1185">Reference proteome</keyword>
<dbReference type="InterPro" id="IPR050857">
    <property type="entry name" value="D-2-hydroxyacid_DH"/>
</dbReference>
<evidence type="ECO:0000256" key="3">
    <source>
        <dbReference type="ARBA" id="ARBA00023002"/>
    </source>
</evidence>
<evidence type="ECO:0000313" key="9">
    <source>
        <dbReference type="Proteomes" id="UP000287969"/>
    </source>
</evidence>
<protein>
    <submittedName>
        <fullName evidence="8">Hydroxyacid dehydrogenase</fullName>
    </submittedName>
</protein>
<dbReference type="PROSITE" id="PS00671">
    <property type="entry name" value="D_2_HYDROXYACID_DH_3"/>
    <property type="match status" value="1"/>
</dbReference>
<dbReference type="EMBL" id="CP035282">
    <property type="protein sequence ID" value="QAT60792.1"/>
    <property type="molecule type" value="Genomic_DNA"/>
</dbReference>
<dbReference type="PANTHER" id="PTHR42789:SF1">
    <property type="entry name" value="D-ISOMER SPECIFIC 2-HYDROXYACID DEHYDROGENASE FAMILY PROTEIN (AFU_ORTHOLOGUE AFUA_6G10090)"/>
    <property type="match status" value="1"/>
</dbReference>
<sequence length="326" mass="36505">MKKVAIVNANSFGRYFPEFIDILKENVGEVTRFKFPSDISAEELSKKLQGYSYLIVGTTPKFSKKFFEKTPSVEYIARFGIGYDNVNVLGAKEFGVVASNIPGYLEKEDVAEQAVALVLALCKHIVNANAAVRKDEWNVDRGRFLGRRINGKTVGILGFGNIGSTFARILSKGFQCKILAYDPYLSAEEIERRGGEKRELNDLLKESDIVSLHINLTKESYHLISKEKLSLMKKDAILINTARGELVDEEAVAQALENRELAGYGADVIENEPPKMDHPLLPLEYAIITPHVGTYNAECNRQMCQSVVDDVIRVYHNEKPSIVLEK</sequence>
<evidence type="ECO:0000259" key="7">
    <source>
        <dbReference type="Pfam" id="PF02826"/>
    </source>
</evidence>
<dbReference type="KEGG" id="spoa:EQM13_03950"/>
<keyword evidence="3 5" id="KW-0560">Oxidoreductase</keyword>
<gene>
    <name evidence="8" type="ORF">EQM13_03950</name>
</gene>
<keyword evidence="2" id="KW-0028">Amino-acid biosynthesis</keyword>
<dbReference type="GO" id="GO:0008652">
    <property type="term" value="P:amino acid biosynthetic process"/>
    <property type="evidence" value="ECO:0007669"/>
    <property type="project" value="UniProtKB-KW"/>
</dbReference>
<dbReference type="Pfam" id="PF00389">
    <property type="entry name" value="2-Hacid_dh"/>
    <property type="match status" value="1"/>
</dbReference>
<evidence type="ECO:0000259" key="6">
    <source>
        <dbReference type="Pfam" id="PF00389"/>
    </source>
</evidence>
<dbReference type="OrthoDB" id="9805416at2"/>
<reference evidence="9" key="1">
    <citation type="submission" date="2019-01" db="EMBL/GenBank/DDBJ databases">
        <title>Draft genomes of a novel of Sporanaerobacter strains.</title>
        <authorList>
            <person name="Ma S."/>
        </authorList>
    </citation>
    <scope>NUCLEOTIDE SEQUENCE [LARGE SCALE GENOMIC DNA]</scope>
    <source>
        <strain evidence="9">NJN-17</strain>
    </source>
</reference>
<dbReference type="InterPro" id="IPR029753">
    <property type="entry name" value="D-isomer_DH_CS"/>
</dbReference>
<dbReference type="InterPro" id="IPR006139">
    <property type="entry name" value="D-isomer_2_OHA_DH_cat_dom"/>
</dbReference>
<name>A0A410Q9W6_9FIRM</name>
<dbReference type="SUPFAM" id="SSF51735">
    <property type="entry name" value="NAD(P)-binding Rossmann-fold domains"/>
    <property type="match status" value="1"/>
</dbReference>
<dbReference type="CDD" id="cd12177">
    <property type="entry name" value="2-Hacid_dh_12"/>
    <property type="match status" value="1"/>
</dbReference>
<dbReference type="RefSeq" id="WP_071139684.1">
    <property type="nucleotide sequence ID" value="NZ_CP035282.1"/>
</dbReference>
<proteinExistence type="inferred from homology"/>
<dbReference type="SUPFAM" id="SSF52283">
    <property type="entry name" value="Formate/glycerate dehydrogenase catalytic domain-like"/>
    <property type="match status" value="1"/>
</dbReference>
<comment type="similarity">
    <text evidence="1 5">Belongs to the D-isomer specific 2-hydroxyacid dehydrogenase family.</text>
</comment>
<keyword evidence="4" id="KW-0520">NAD</keyword>
<dbReference type="FunFam" id="3.40.50.720:FF:000203">
    <property type="entry name" value="D-3-phosphoglycerate dehydrogenase (SerA)"/>
    <property type="match status" value="1"/>
</dbReference>
<feature type="domain" description="D-isomer specific 2-hydroxyacid dehydrogenase catalytic" evidence="6">
    <location>
        <begin position="17"/>
        <end position="320"/>
    </location>
</feature>
<dbReference type="Pfam" id="PF02826">
    <property type="entry name" value="2-Hacid_dh_C"/>
    <property type="match status" value="1"/>
</dbReference>
<dbReference type="AlphaFoldDB" id="A0A410Q9W6"/>
<feature type="domain" description="D-isomer specific 2-hydroxyacid dehydrogenase NAD-binding" evidence="7">
    <location>
        <begin position="115"/>
        <end position="293"/>
    </location>
</feature>
<evidence type="ECO:0000313" key="8">
    <source>
        <dbReference type="EMBL" id="QAT60792.1"/>
    </source>
</evidence>